<proteinExistence type="inferred from homology"/>
<dbReference type="InterPro" id="IPR051202">
    <property type="entry name" value="Peptidase_C40"/>
</dbReference>
<dbReference type="OrthoDB" id="9807055at2"/>
<dbReference type="AlphaFoldDB" id="A0A2S5TCE2"/>
<keyword evidence="3" id="KW-0378">Hydrolase</keyword>
<dbReference type="SUPFAM" id="SSF54001">
    <property type="entry name" value="Cysteine proteinases"/>
    <property type="match status" value="1"/>
</dbReference>
<keyword evidence="7" id="KW-1185">Reference proteome</keyword>
<dbReference type="PANTHER" id="PTHR47053">
    <property type="entry name" value="MUREIN DD-ENDOPEPTIDASE MEPH-RELATED"/>
    <property type="match status" value="1"/>
</dbReference>
<evidence type="ECO:0000313" key="6">
    <source>
        <dbReference type="EMBL" id="PPE72498.1"/>
    </source>
</evidence>
<evidence type="ECO:0000256" key="4">
    <source>
        <dbReference type="ARBA" id="ARBA00022807"/>
    </source>
</evidence>
<name>A0A2S5TCE2_9GAMM</name>
<keyword evidence="2" id="KW-0645">Protease</keyword>
<dbReference type="InterPro" id="IPR038765">
    <property type="entry name" value="Papain-like_cys_pep_sf"/>
</dbReference>
<dbReference type="GO" id="GO:0006508">
    <property type="term" value="P:proteolysis"/>
    <property type="evidence" value="ECO:0007669"/>
    <property type="project" value="UniProtKB-KW"/>
</dbReference>
<evidence type="ECO:0000256" key="3">
    <source>
        <dbReference type="ARBA" id="ARBA00022801"/>
    </source>
</evidence>
<dbReference type="PROSITE" id="PS51935">
    <property type="entry name" value="NLPC_P60"/>
    <property type="match status" value="1"/>
</dbReference>
<feature type="domain" description="NlpC/P60" evidence="5">
    <location>
        <begin position="112"/>
        <end position="232"/>
    </location>
</feature>
<dbReference type="GO" id="GO:0008234">
    <property type="term" value="F:cysteine-type peptidase activity"/>
    <property type="evidence" value="ECO:0007669"/>
    <property type="project" value="UniProtKB-KW"/>
</dbReference>
<evidence type="ECO:0000256" key="1">
    <source>
        <dbReference type="ARBA" id="ARBA00007074"/>
    </source>
</evidence>
<dbReference type="InterPro" id="IPR000064">
    <property type="entry name" value="NLP_P60_dom"/>
</dbReference>
<dbReference type="Pfam" id="PF00877">
    <property type="entry name" value="NLPC_P60"/>
    <property type="match status" value="1"/>
</dbReference>
<dbReference type="EMBL" id="PSNW01000012">
    <property type="protein sequence ID" value="PPE72498.1"/>
    <property type="molecule type" value="Genomic_DNA"/>
</dbReference>
<comment type="similarity">
    <text evidence="1">Belongs to the peptidase C40 family.</text>
</comment>
<keyword evidence="4" id="KW-0788">Thiol protease</keyword>
<accession>A0A2S5TCE2</accession>
<reference evidence="6 7" key="1">
    <citation type="submission" date="2018-02" db="EMBL/GenBank/DDBJ databases">
        <title>Genome sequencing of Solimonas sp. HR-BB.</title>
        <authorList>
            <person name="Lee Y."/>
            <person name="Jeon C.O."/>
        </authorList>
    </citation>
    <scope>NUCLEOTIDE SEQUENCE [LARGE SCALE GENOMIC DNA]</scope>
    <source>
        <strain evidence="6 7">HR-BB</strain>
    </source>
</reference>
<evidence type="ECO:0000313" key="7">
    <source>
        <dbReference type="Proteomes" id="UP000238220"/>
    </source>
</evidence>
<evidence type="ECO:0000256" key="2">
    <source>
        <dbReference type="ARBA" id="ARBA00022670"/>
    </source>
</evidence>
<sequence length="232" mass="25534">MAPRFIPPGHDRSAAHRDHSCGAVHFVYLRWITSPLRCSHWHPHEPPIMRLKTRGPRAASLLLSLCAALGSAPASALDLSTRLGALAPADQAIDDSVQTPVALEASTQLDGEFVVDLVISDALSMLGTDYQLGATDDGKVDCSSLVQRIFRVIGLDVPRTTRQQVGYGEPVELSDLRKGDLLFYRWQPRNLHVAVYMDDGYILHASPGQGRVVVTRLTPSWERRLVAARRVI</sequence>
<dbReference type="PANTHER" id="PTHR47053:SF1">
    <property type="entry name" value="MUREIN DD-ENDOPEPTIDASE MEPH-RELATED"/>
    <property type="match status" value="1"/>
</dbReference>
<dbReference type="Gene3D" id="3.90.1720.10">
    <property type="entry name" value="endopeptidase domain like (from Nostoc punctiforme)"/>
    <property type="match status" value="1"/>
</dbReference>
<organism evidence="6 7">
    <name type="scientific">Solimonas fluminis</name>
    <dbReference type="NCBI Taxonomy" id="2086571"/>
    <lineage>
        <taxon>Bacteria</taxon>
        <taxon>Pseudomonadati</taxon>
        <taxon>Pseudomonadota</taxon>
        <taxon>Gammaproteobacteria</taxon>
        <taxon>Nevskiales</taxon>
        <taxon>Nevskiaceae</taxon>
        <taxon>Solimonas</taxon>
    </lineage>
</organism>
<protein>
    <recommendedName>
        <fullName evidence="5">NlpC/P60 domain-containing protein</fullName>
    </recommendedName>
</protein>
<comment type="caution">
    <text evidence="6">The sequence shown here is derived from an EMBL/GenBank/DDBJ whole genome shotgun (WGS) entry which is preliminary data.</text>
</comment>
<gene>
    <name evidence="6" type="ORF">C3942_18315</name>
</gene>
<dbReference type="Proteomes" id="UP000238220">
    <property type="component" value="Unassembled WGS sequence"/>
</dbReference>
<evidence type="ECO:0000259" key="5">
    <source>
        <dbReference type="PROSITE" id="PS51935"/>
    </source>
</evidence>